<dbReference type="Proteomes" id="UP000611640">
    <property type="component" value="Chromosome"/>
</dbReference>
<comment type="cofactor">
    <cofactor evidence="1">
        <name>pyridoxal 5'-phosphate</name>
        <dbReference type="ChEBI" id="CHEBI:597326"/>
    </cofactor>
</comment>
<protein>
    <submittedName>
        <fullName evidence="5">Spore coat polysaccharide biosynthesis protein SpsC</fullName>
    </submittedName>
</protein>
<dbReference type="PANTHER" id="PTHR30244:SF34">
    <property type="entry name" value="DTDP-4-AMINO-4,6-DIDEOXYGALACTOSE TRANSAMINASE"/>
    <property type="match status" value="1"/>
</dbReference>
<dbReference type="PANTHER" id="PTHR30244">
    <property type="entry name" value="TRANSAMINASE"/>
    <property type="match status" value="1"/>
</dbReference>
<gene>
    <name evidence="5" type="primary">spsC</name>
    <name evidence="5" type="ORF">Athai_18420</name>
</gene>
<feature type="active site" description="Proton acceptor" evidence="2">
    <location>
        <position position="185"/>
    </location>
</feature>
<evidence type="ECO:0000256" key="3">
    <source>
        <dbReference type="PIRSR" id="PIRSR000390-2"/>
    </source>
</evidence>
<dbReference type="InterPro" id="IPR000653">
    <property type="entry name" value="DegT/StrS_aminotransferase"/>
</dbReference>
<dbReference type="GO" id="GO:0030170">
    <property type="term" value="F:pyridoxal phosphate binding"/>
    <property type="evidence" value="ECO:0007669"/>
    <property type="project" value="TreeGrafter"/>
</dbReference>
<dbReference type="SUPFAM" id="SSF53383">
    <property type="entry name" value="PLP-dependent transferases"/>
    <property type="match status" value="1"/>
</dbReference>
<keyword evidence="3 4" id="KW-0663">Pyridoxal phosphate</keyword>
<organism evidence="5 6">
    <name type="scientific">Actinocatenispora thailandica</name>
    <dbReference type="NCBI Taxonomy" id="227318"/>
    <lineage>
        <taxon>Bacteria</taxon>
        <taxon>Bacillati</taxon>
        <taxon>Actinomycetota</taxon>
        <taxon>Actinomycetes</taxon>
        <taxon>Micromonosporales</taxon>
        <taxon>Micromonosporaceae</taxon>
        <taxon>Actinocatenispora</taxon>
    </lineage>
</organism>
<dbReference type="AlphaFoldDB" id="A0A7R7HWU2"/>
<feature type="modified residue" description="N6-(pyridoxal phosphate)lysine" evidence="3">
    <location>
        <position position="185"/>
    </location>
</feature>
<dbReference type="KEGG" id="atl:Athai_18420"/>
<reference evidence="5 6" key="1">
    <citation type="submission" date="2020-08" db="EMBL/GenBank/DDBJ databases">
        <title>Whole genome shotgun sequence of Actinocatenispora thailandica NBRC 105041.</title>
        <authorList>
            <person name="Komaki H."/>
            <person name="Tamura T."/>
        </authorList>
    </citation>
    <scope>NUCLEOTIDE SEQUENCE [LARGE SCALE GENOMIC DNA]</scope>
    <source>
        <strain evidence="5 6">NBRC 105041</strain>
    </source>
</reference>
<dbReference type="EMBL" id="AP023355">
    <property type="protein sequence ID" value="BCJ34339.1"/>
    <property type="molecule type" value="Genomic_DNA"/>
</dbReference>
<dbReference type="Gene3D" id="3.40.640.10">
    <property type="entry name" value="Type I PLP-dependent aspartate aminotransferase-like (Major domain)"/>
    <property type="match status" value="1"/>
</dbReference>
<dbReference type="CDD" id="cd00616">
    <property type="entry name" value="AHBA_syn"/>
    <property type="match status" value="1"/>
</dbReference>
<comment type="similarity">
    <text evidence="4">Belongs to the DegT/DnrJ/EryC1 family.</text>
</comment>
<dbReference type="InterPro" id="IPR015421">
    <property type="entry name" value="PyrdxlP-dep_Trfase_major"/>
</dbReference>
<dbReference type="Pfam" id="PF01041">
    <property type="entry name" value="DegT_DnrJ_EryC1"/>
    <property type="match status" value="1"/>
</dbReference>
<sequence length="414" mass="45820">MSFTVPYSGVSNRLGEAEIAAVVDALRSDTLAMGPRGAEFERRFADRIGARHVQATSSCTSALFLAAQLLDLGPGDEVITTPQTFWVTTWPLQARGCRIRFGDIDPNSLTLDPATIEPLITERTRSIWVVHHGGQATDMDPIMALARRYGLSVVEDCAHVPGGTYRGRALGTIGDIGCFSFHSLKNMTTGEGGALVTNDDRYAEMARALGTIHTWGDTVARRDPHIGPYPQPAYYRDAHVRSSYTLDYRDGRYLVGNNYRMSELSAALGIAQLDRLDELNDRRRAIAARLDDGLRDVPGIGLQVAKPYAHHIYHLYTIFYDPAAVGAPKDDFLRHLQEVEGVEIVLRYFPIHLLPEFRAAGHSYGECPVAERTYFEHQVQLPIYPHLTDAQIDHLIGAVRRGVAALRSGARSPR</sequence>
<evidence type="ECO:0000313" key="5">
    <source>
        <dbReference type="EMBL" id="BCJ34339.1"/>
    </source>
</evidence>
<evidence type="ECO:0000256" key="2">
    <source>
        <dbReference type="PIRSR" id="PIRSR000390-1"/>
    </source>
</evidence>
<dbReference type="GO" id="GO:0000271">
    <property type="term" value="P:polysaccharide biosynthetic process"/>
    <property type="evidence" value="ECO:0007669"/>
    <property type="project" value="TreeGrafter"/>
</dbReference>
<name>A0A7R7HWU2_9ACTN</name>
<evidence type="ECO:0000256" key="1">
    <source>
        <dbReference type="ARBA" id="ARBA00001933"/>
    </source>
</evidence>
<accession>A0A7R7HWU2</accession>
<evidence type="ECO:0000313" key="6">
    <source>
        <dbReference type="Proteomes" id="UP000611640"/>
    </source>
</evidence>
<keyword evidence="6" id="KW-1185">Reference proteome</keyword>
<proteinExistence type="inferred from homology"/>
<dbReference type="InterPro" id="IPR015422">
    <property type="entry name" value="PyrdxlP-dep_Trfase_small"/>
</dbReference>
<dbReference type="Gene3D" id="3.90.1150.10">
    <property type="entry name" value="Aspartate Aminotransferase, domain 1"/>
    <property type="match status" value="1"/>
</dbReference>
<evidence type="ECO:0000256" key="4">
    <source>
        <dbReference type="RuleBase" id="RU004508"/>
    </source>
</evidence>
<dbReference type="InterPro" id="IPR015424">
    <property type="entry name" value="PyrdxlP-dep_Trfase"/>
</dbReference>
<dbReference type="GO" id="GO:0008483">
    <property type="term" value="F:transaminase activity"/>
    <property type="evidence" value="ECO:0007669"/>
    <property type="project" value="TreeGrafter"/>
</dbReference>
<dbReference type="RefSeq" id="WP_203961081.1">
    <property type="nucleotide sequence ID" value="NZ_AP023355.1"/>
</dbReference>
<dbReference type="PIRSF" id="PIRSF000390">
    <property type="entry name" value="PLP_StrS"/>
    <property type="match status" value="1"/>
</dbReference>